<evidence type="ECO:0000313" key="2">
    <source>
        <dbReference type="Proteomes" id="UP000809431"/>
    </source>
</evidence>
<name>A0ABS2BIV5_9NEIS</name>
<organism evidence="1 2">
    <name type="scientific">Jeongeupia naejangsanensis</name>
    <dbReference type="NCBI Taxonomy" id="613195"/>
    <lineage>
        <taxon>Bacteria</taxon>
        <taxon>Pseudomonadati</taxon>
        <taxon>Pseudomonadota</taxon>
        <taxon>Betaproteobacteria</taxon>
        <taxon>Neisseriales</taxon>
        <taxon>Chitinibacteraceae</taxon>
        <taxon>Jeongeupia</taxon>
    </lineage>
</organism>
<dbReference type="InterPro" id="IPR036412">
    <property type="entry name" value="HAD-like_sf"/>
</dbReference>
<dbReference type="Gene3D" id="1.10.150.240">
    <property type="entry name" value="Putative phosphatase, domain 2"/>
    <property type="match status" value="1"/>
</dbReference>
<gene>
    <name evidence="1" type="ORF">JMJ54_06785</name>
</gene>
<dbReference type="RefSeq" id="WP_203537187.1">
    <property type="nucleotide sequence ID" value="NZ_JAESND010000002.1"/>
</dbReference>
<protein>
    <submittedName>
        <fullName evidence="1">HAD-IA family hydrolase</fullName>
    </submittedName>
</protein>
<proteinExistence type="predicted"/>
<keyword evidence="1" id="KW-0378">Hydrolase</keyword>
<evidence type="ECO:0000313" key="1">
    <source>
        <dbReference type="EMBL" id="MBM3115526.1"/>
    </source>
</evidence>
<dbReference type="SFLD" id="SFLDG01129">
    <property type="entry name" value="C1.5:_HAD__Beta-PGM__Phosphata"/>
    <property type="match status" value="1"/>
</dbReference>
<dbReference type="SFLD" id="SFLDG01135">
    <property type="entry name" value="C1.5.6:_HAD__Beta-PGM__Phospha"/>
    <property type="match status" value="1"/>
</dbReference>
<dbReference type="InterPro" id="IPR051806">
    <property type="entry name" value="HAD-like_SPP"/>
</dbReference>
<dbReference type="Proteomes" id="UP000809431">
    <property type="component" value="Unassembled WGS sequence"/>
</dbReference>
<dbReference type="GO" id="GO:0016787">
    <property type="term" value="F:hydrolase activity"/>
    <property type="evidence" value="ECO:0007669"/>
    <property type="project" value="UniProtKB-KW"/>
</dbReference>
<reference evidence="1 2" key="1">
    <citation type="submission" date="2021-01" db="EMBL/GenBank/DDBJ databases">
        <title>Draft Genome Sequence and Polyhydroxyalkanoate Biosynthetic Potential of Jeongeupia naejangsanensis Type Strain DSM 24253.</title>
        <authorList>
            <person name="Turrini P."/>
            <person name="Artuso I."/>
            <person name="Lugli G.A."/>
            <person name="Frangipani E."/>
            <person name="Ventura M."/>
            <person name="Visca P."/>
        </authorList>
    </citation>
    <scope>NUCLEOTIDE SEQUENCE [LARGE SCALE GENOMIC DNA]</scope>
    <source>
        <strain evidence="1 2">DSM 24253</strain>
    </source>
</reference>
<dbReference type="InterPro" id="IPR023214">
    <property type="entry name" value="HAD_sf"/>
</dbReference>
<dbReference type="SFLD" id="SFLDS00003">
    <property type="entry name" value="Haloacid_Dehalogenase"/>
    <property type="match status" value="1"/>
</dbReference>
<sequence>MSLPAHLPKRFDAIFFDMDGTLIDSTPCVERIWRNWAGEHGIDAEDLIANMHGVRGVDVIRRFAPNADLQTEFEKLLGRELTDMEGTIAIAGIAARLAELEGVRTAIVTSAPRPLAQSKLEYCGLTPPAFMVCAEDVADGKPSPAPYLAGARHFAVDPARALAFEDAPNGVRSAKAAGMTVIALTTSHAADELGEADFLIRDWHDLRFHAEADGSVTVTVAE</sequence>
<keyword evidence="2" id="KW-1185">Reference proteome</keyword>
<dbReference type="NCBIfam" id="TIGR01509">
    <property type="entry name" value="HAD-SF-IA-v3"/>
    <property type="match status" value="1"/>
</dbReference>
<comment type="caution">
    <text evidence="1">The sequence shown here is derived from an EMBL/GenBank/DDBJ whole genome shotgun (WGS) entry which is preliminary data.</text>
</comment>
<dbReference type="InterPro" id="IPR006439">
    <property type="entry name" value="HAD-SF_hydro_IA"/>
</dbReference>
<dbReference type="Gene3D" id="3.40.50.1000">
    <property type="entry name" value="HAD superfamily/HAD-like"/>
    <property type="match status" value="1"/>
</dbReference>
<dbReference type="InterPro" id="IPR023198">
    <property type="entry name" value="PGP-like_dom2"/>
</dbReference>
<dbReference type="Pfam" id="PF00702">
    <property type="entry name" value="Hydrolase"/>
    <property type="match status" value="1"/>
</dbReference>
<dbReference type="PANTHER" id="PTHR43481">
    <property type="entry name" value="FRUCTOSE-1-PHOSPHATE PHOSPHATASE"/>
    <property type="match status" value="1"/>
</dbReference>
<dbReference type="EMBL" id="JAESND010000002">
    <property type="protein sequence ID" value="MBM3115526.1"/>
    <property type="molecule type" value="Genomic_DNA"/>
</dbReference>
<accession>A0ABS2BIV5</accession>
<dbReference type="PANTHER" id="PTHR43481:SF4">
    <property type="entry name" value="GLYCEROL-1-PHOSPHATE PHOSPHOHYDROLASE 1-RELATED"/>
    <property type="match status" value="1"/>
</dbReference>
<dbReference type="SUPFAM" id="SSF56784">
    <property type="entry name" value="HAD-like"/>
    <property type="match status" value="1"/>
</dbReference>